<sequence>MTSSNQDNEDKPLVIEASWAPQDPRDKLFDDSATHSEKSMSLYRIIASFHPVMNIPVLVFDSFKQMGWVRALLLWGVIIGLITFFLYIE</sequence>
<dbReference type="Proteomes" id="UP001595444">
    <property type="component" value="Unassembled WGS sequence"/>
</dbReference>
<organism evidence="2 3">
    <name type="scientific">Kordiimonas pumila</name>
    <dbReference type="NCBI Taxonomy" id="2161677"/>
    <lineage>
        <taxon>Bacteria</taxon>
        <taxon>Pseudomonadati</taxon>
        <taxon>Pseudomonadota</taxon>
        <taxon>Alphaproteobacteria</taxon>
        <taxon>Kordiimonadales</taxon>
        <taxon>Kordiimonadaceae</taxon>
        <taxon>Kordiimonas</taxon>
    </lineage>
</organism>
<reference evidence="3" key="1">
    <citation type="journal article" date="2019" name="Int. J. Syst. Evol. Microbiol.">
        <title>The Global Catalogue of Microorganisms (GCM) 10K type strain sequencing project: providing services to taxonomists for standard genome sequencing and annotation.</title>
        <authorList>
            <consortium name="The Broad Institute Genomics Platform"/>
            <consortium name="The Broad Institute Genome Sequencing Center for Infectious Disease"/>
            <person name="Wu L."/>
            <person name="Ma J."/>
        </authorList>
    </citation>
    <scope>NUCLEOTIDE SEQUENCE [LARGE SCALE GENOMIC DNA]</scope>
    <source>
        <strain evidence="3">KCTC 62164</strain>
    </source>
</reference>
<keyword evidence="3" id="KW-1185">Reference proteome</keyword>
<dbReference type="EMBL" id="JBHRSL010000002">
    <property type="protein sequence ID" value="MFC3051128.1"/>
    <property type="molecule type" value="Genomic_DNA"/>
</dbReference>
<name>A0ABV7D1V3_9PROT</name>
<comment type="caution">
    <text evidence="2">The sequence shown here is derived from an EMBL/GenBank/DDBJ whole genome shotgun (WGS) entry which is preliminary data.</text>
</comment>
<feature type="transmembrane region" description="Helical" evidence="1">
    <location>
        <begin position="67"/>
        <end position="88"/>
    </location>
</feature>
<evidence type="ECO:0000256" key="1">
    <source>
        <dbReference type="SAM" id="Phobius"/>
    </source>
</evidence>
<dbReference type="RefSeq" id="WP_194211984.1">
    <property type="nucleotide sequence ID" value="NZ_CP061205.1"/>
</dbReference>
<protein>
    <submittedName>
        <fullName evidence="2">Uncharacterized protein</fullName>
    </submittedName>
</protein>
<keyword evidence="1" id="KW-1133">Transmembrane helix</keyword>
<gene>
    <name evidence="2" type="ORF">ACFOKA_04325</name>
</gene>
<evidence type="ECO:0000313" key="3">
    <source>
        <dbReference type="Proteomes" id="UP001595444"/>
    </source>
</evidence>
<evidence type="ECO:0000313" key="2">
    <source>
        <dbReference type="EMBL" id="MFC3051128.1"/>
    </source>
</evidence>
<proteinExistence type="predicted"/>
<keyword evidence="1" id="KW-0812">Transmembrane</keyword>
<accession>A0ABV7D1V3</accession>
<keyword evidence="1" id="KW-0472">Membrane</keyword>